<dbReference type="PANTHER" id="PTHR43523">
    <property type="entry name" value="GLUCOSE-1-PHOSPHATE ADENYLYLTRANSFERASE-RELATED"/>
    <property type="match status" value="1"/>
</dbReference>
<gene>
    <name evidence="4" type="primary">LOC105035803</name>
</gene>
<dbReference type="GO" id="GO:0019252">
    <property type="term" value="P:starch biosynthetic process"/>
    <property type="evidence" value="ECO:0007669"/>
    <property type="project" value="UniProtKB-UniPathway"/>
</dbReference>
<evidence type="ECO:0000256" key="1">
    <source>
        <dbReference type="ARBA" id="ARBA00010443"/>
    </source>
</evidence>
<dbReference type="SUPFAM" id="SSF51161">
    <property type="entry name" value="Trimeric LpxA-like enzymes"/>
    <property type="match status" value="1"/>
</dbReference>
<dbReference type="AlphaFoldDB" id="A0A8N4ETW1"/>
<dbReference type="CDD" id="cd02508">
    <property type="entry name" value="ADP_Glucose_PP"/>
    <property type="match status" value="1"/>
</dbReference>
<proteinExistence type="inferred from homology"/>
<dbReference type="PANTHER" id="PTHR43523:SF17">
    <property type="entry name" value="INACTIVE GLUCOSE-1-PHOSPHATE ADENYLYLTRANSFERASE SMALL SUBUNIT 2, CHLOROPLASTIC"/>
    <property type="match status" value="1"/>
</dbReference>
<protein>
    <submittedName>
        <fullName evidence="4">Inactive glucose-1-phosphate adenylyltransferase small subunit 2, chloroplastic</fullName>
    </submittedName>
</protein>
<reference evidence="4" key="1">
    <citation type="submission" date="2025-08" db="UniProtKB">
        <authorList>
            <consortium name="RefSeq"/>
        </authorList>
    </citation>
    <scope>IDENTIFICATION</scope>
</reference>
<accession>A0A8N4ETW1</accession>
<dbReference type="Gene3D" id="2.160.10.10">
    <property type="entry name" value="Hexapeptide repeat proteins"/>
    <property type="match status" value="1"/>
</dbReference>
<dbReference type="CDD" id="cd04651">
    <property type="entry name" value="LbH_G1P_AT_C"/>
    <property type="match status" value="1"/>
</dbReference>
<evidence type="ECO:0000313" key="4">
    <source>
        <dbReference type="RefSeq" id="XP_029118868.1"/>
    </source>
</evidence>
<dbReference type="InterPro" id="IPR011004">
    <property type="entry name" value="Trimer_LpxA-like_sf"/>
</dbReference>
<dbReference type="InterPro" id="IPR029044">
    <property type="entry name" value="Nucleotide-diphossugar_trans"/>
</dbReference>
<dbReference type="InterPro" id="IPR005835">
    <property type="entry name" value="NTP_transferase_dom"/>
</dbReference>
<name>A0A8N4ETW1_ELAGV</name>
<evidence type="ECO:0000313" key="3">
    <source>
        <dbReference type="Proteomes" id="UP000504607"/>
    </source>
</evidence>
<dbReference type="Proteomes" id="UP000504607">
    <property type="component" value="Chromosome 2"/>
</dbReference>
<keyword evidence="4" id="KW-0548">Nucleotidyltransferase</keyword>
<sequence>MESVLAIILDDGSETKLYPLTKRISKGAIPIAANYRLIDIVVSNCINSNIIRIYALTQFNSTSLNSHLSRAYSNIGLGKDGFVEILTAYQSPEEQGWFKGNADAVRRWLWVIKDHPVEEFLVLSSHHIYEMDYAKLIKGHRDSGADITVAVSCNRRNNNPSYDFLIQNHRNKFSEVKHAPDRDRDNYAAIGNSTKEEVCGGRSMGIYVIKRDIMIKLLEKLLPKANDFRSEVIQRAISMGMKVHAYMFDGQWEDVETIEAFYRANIESARRTSHGFNFHDRNSPIYTMPHCLPPTVLTNALIRESIIGDGCILHRCEITDSVIGMRTYIGEEAVIEDSVIMGSDYYQVQQNWTKLQGFNVPVGIGEQTHIRKAIVDKNARIGRNVRIVNTDGVQECNREEHGYIISGGIVVVLSNAVIPDGSIL</sequence>
<dbReference type="GO" id="GO:0008878">
    <property type="term" value="F:glucose-1-phosphate adenylyltransferase activity"/>
    <property type="evidence" value="ECO:0007669"/>
    <property type="project" value="InterPro"/>
</dbReference>
<feature type="domain" description="Nucleotidyl transferase" evidence="2">
    <location>
        <begin position="6"/>
        <end position="267"/>
    </location>
</feature>
<dbReference type="Gene3D" id="3.90.550.10">
    <property type="entry name" value="Spore Coat Polysaccharide Biosynthesis Protein SpsA, Chain A"/>
    <property type="match status" value="1"/>
</dbReference>
<dbReference type="OrthoDB" id="1733332at2759"/>
<keyword evidence="4" id="KW-0808">Transferase</keyword>
<organism evidence="3 4">
    <name type="scientific">Elaeis guineensis var. tenera</name>
    <name type="common">Oil palm</name>
    <dbReference type="NCBI Taxonomy" id="51953"/>
    <lineage>
        <taxon>Eukaryota</taxon>
        <taxon>Viridiplantae</taxon>
        <taxon>Streptophyta</taxon>
        <taxon>Embryophyta</taxon>
        <taxon>Tracheophyta</taxon>
        <taxon>Spermatophyta</taxon>
        <taxon>Magnoliopsida</taxon>
        <taxon>Liliopsida</taxon>
        <taxon>Arecaceae</taxon>
        <taxon>Arecoideae</taxon>
        <taxon>Cocoseae</taxon>
        <taxon>Elaeidinae</taxon>
        <taxon>Elaeis</taxon>
    </lineage>
</organism>
<dbReference type="GO" id="GO:0005978">
    <property type="term" value="P:glycogen biosynthetic process"/>
    <property type="evidence" value="ECO:0007669"/>
    <property type="project" value="InterPro"/>
</dbReference>
<dbReference type="Pfam" id="PF25247">
    <property type="entry name" value="LbH_GLGC"/>
    <property type="match status" value="1"/>
</dbReference>
<keyword evidence="3" id="KW-1185">Reference proteome</keyword>
<dbReference type="RefSeq" id="XP_029118868.1">
    <property type="nucleotide sequence ID" value="XM_029263035.1"/>
</dbReference>
<dbReference type="Pfam" id="PF00483">
    <property type="entry name" value="NTP_transferase"/>
    <property type="match status" value="1"/>
</dbReference>
<evidence type="ECO:0000259" key="2">
    <source>
        <dbReference type="Pfam" id="PF00483"/>
    </source>
</evidence>
<dbReference type="UniPathway" id="UPA00152"/>
<dbReference type="SUPFAM" id="SSF53448">
    <property type="entry name" value="Nucleotide-diphospho-sugar transferases"/>
    <property type="match status" value="1"/>
</dbReference>
<dbReference type="InterPro" id="IPR011831">
    <property type="entry name" value="ADP-Glc_PPase"/>
</dbReference>
<comment type="similarity">
    <text evidence="1">Belongs to the bacterial/plant glucose-1-phosphate adenylyltransferase family.</text>
</comment>